<gene>
    <name evidence="7" type="ORF">DSM112329_03844</name>
</gene>
<proteinExistence type="inferred from homology"/>
<dbReference type="InterPro" id="IPR036388">
    <property type="entry name" value="WH-like_DNA-bd_sf"/>
</dbReference>
<dbReference type="PANTHER" id="PTHR43133:SF8">
    <property type="entry name" value="RNA POLYMERASE SIGMA FACTOR HI_1459-RELATED"/>
    <property type="match status" value="1"/>
</dbReference>
<protein>
    <recommendedName>
        <fullName evidence="6">RNA polymerase sigma-70 region 2 domain-containing protein</fullName>
    </recommendedName>
</protein>
<evidence type="ECO:0000259" key="6">
    <source>
        <dbReference type="Pfam" id="PF04542"/>
    </source>
</evidence>
<dbReference type="SUPFAM" id="SSF88946">
    <property type="entry name" value="Sigma2 domain of RNA polymerase sigma factors"/>
    <property type="match status" value="1"/>
</dbReference>
<keyword evidence="2" id="KW-0805">Transcription regulation</keyword>
<name>A0AAU7AZB8_9ACTN</name>
<organism evidence="7">
    <name type="scientific">Paraconexibacter sp. AEG42_29</name>
    <dbReference type="NCBI Taxonomy" id="2997339"/>
    <lineage>
        <taxon>Bacteria</taxon>
        <taxon>Bacillati</taxon>
        <taxon>Actinomycetota</taxon>
        <taxon>Thermoleophilia</taxon>
        <taxon>Solirubrobacterales</taxon>
        <taxon>Paraconexibacteraceae</taxon>
        <taxon>Paraconexibacter</taxon>
    </lineage>
</organism>
<evidence type="ECO:0000256" key="5">
    <source>
        <dbReference type="ARBA" id="ARBA00023163"/>
    </source>
</evidence>
<keyword evidence="5" id="KW-0804">Transcription</keyword>
<dbReference type="InterPro" id="IPR014284">
    <property type="entry name" value="RNA_pol_sigma-70_dom"/>
</dbReference>
<dbReference type="GO" id="GO:0016987">
    <property type="term" value="F:sigma factor activity"/>
    <property type="evidence" value="ECO:0007669"/>
    <property type="project" value="UniProtKB-KW"/>
</dbReference>
<sequence>MGILQRHADTLLRVARRHSSCDDDAADACQRGLEILIRNAGRLDPATADRWLFRVVRNEALALREQRARSVGQIELAVDQVEARHLPSPEEQAITREGIAQTREALTRLKADELRALCLKAAGRSYAEIATGEGWSHTKVNRALVEGRRRIATHREELESGRECARWASTIRALGTGDVSAADLTAVRGHLRHCGACQGAVRRLHRPMEPGSAPAVVAAGAGAGAAQRL</sequence>
<evidence type="ECO:0000256" key="3">
    <source>
        <dbReference type="ARBA" id="ARBA00023082"/>
    </source>
</evidence>
<keyword evidence="4" id="KW-0238">DNA-binding</keyword>
<feature type="domain" description="RNA polymerase sigma-70 region 2" evidence="6">
    <location>
        <begin position="4"/>
        <end position="68"/>
    </location>
</feature>
<dbReference type="PANTHER" id="PTHR43133">
    <property type="entry name" value="RNA POLYMERASE ECF-TYPE SIGMA FACTO"/>
    <property type="match status" value="1"/>
</dbReference>
<evidence type="ECO:0000256" key="4">
    <source>
        <dbReference type="ARBA" id="ARBA00023125"/>
    </source>
</evidence>
<comment type="similarity">
    <text evidence="1">Belongs to the sigma-70 factor family. ECF subfamily.</text>
</comment>
<dbReference type="KEGG" id="parq:DSM112329_03844"/>
<evidence type="ECO:0000313" key="7">
    <source>
        <dbReference type="EMBL" id="XAY06966.1"/>
    </source>
</evidence>
<dbReference type="SUPFAM" id="SSF88659">
    <property type="entry name" value="Sigma3 and sigma4 domains of RNA polymerase sigma factors"/>
    <property type="match status" value="1"/>
</dbReference>
<dbReference type="GO" id="GO:0006352">
    <property type="term" value="P:DNA-templated transcription initiation"/>
    <property type="evidence" value="ECO:0007669"/>
    <property type="project" value="InterPro"/>
</dbReference>
<dbReference type="GO" id="GO:0003677">
    <property type="term" value="F:DNA binding"/>
    <property type="evidence" value="ECO:0007669"/>
    <property type="project" value="UniProtKB-KW"/>
</dbReference>
<accession>A0AAU7AZB8</accession>
<dbReference type="Gene3D" id="1.10.1740.10">
    <property type="match status" value="1"/>
</dbReference>
<evidence type="ECO:0000256" key="2">
    <source>
        <dbReference type="ARBA" id="ARBA00023015"/>
    </source>
</evidence>
<dbReference type="InterPro" id="IPR013324">
    <property type="entry name" value="RNA_pol_sigma_r3/r4-like"/>
</dbReference>
<keyword evidence="3" id="KW-0731">Sigma factor</keyword>
<evidence type="ECO:0000256" key="1">
    <source>
        <dbReference type="ARBA" id="ARBA00010641"/>
    </source>
</evidence>
<dbReference type="NCBIfam" id="TIGR02937">
    <property type="entry name" value="sigma70-ECF"/>
    <property type="match status" value="1"/>
</dbReference>
<dbReference type="Gene3D" id="1.10.10.10">
    <property type="entry name" value="Winged helix-like DNA-binding domain superfamily/Winged helix DNA-binding domain"/>
    <property type="match status" value="1"/>
</dbReference>
<dbReference type="EMBL" id="CP114014">
    <property type="protein sequence ID" value="XAY06966.1"/>
    <property type="molecule type" value="Genomic_DNA"/>
</dbReference>
<dbReference type="AlphaFoldDB" id="A0AAU7AZB8"/>
<dbReference type="InterPro" id="IPR007627">
    <property type="entry name" value="RNA_pol_sigma70_r2"/>
</dbReference>
<dbReference type="Pfam" id="PF04542">
    <property type="entry name" value="Sigma70_r2"/>
    <property type="match status" value="1"/>
</dbReference>
<dbReference type="InterPro" id="IPR039425">
    <property type="entry name" value="RNA_pol_sigma-70-like"/>
</dbReference>
<reference evidence="7" key="1">
    <citation type="submission" date="2022-12" db="EMBL/GenBank/DDBJ databases">
        <title>Paraconexibacter alkalitolerans sp. nov. and Baekduia alba sp. nov., isolated from soil and emended description of the genera Paraconexibacter (Chun et al., 2020) and Baekduia (An et al., 2020).</title>
        <authorList>
            <person name="Vieira S."/>
            <person name="Huber K.J."/>
            <person name="Geppert A."/>
            <person name="Wolf J."/>
            <person name="Neumann-Schaal M."/>
            <person name="Muesken M."/>
            <person name="Overmann J."/>
        </authorList>
    </citation>
    <scope>NUCLEOTIDE SEQUENCE</scope>
    <source>
        <strain evidence="7">AEG42_29</strain>
    </source>
</reference>
<dbReference type="InterPro" id="IPR013325">
    <property type="entry name" value="RNA_pol_sigma_r2"/>
</dbReference>